<dbReference type="InterPro" id="IPR016152">
    <property type="entry name" value="PTrfase/Anion_transptr"/>
</dbReference>
<sequence>MDWGGNDVRVCIPIASSGDEHVQLLSALATVLLDPEKARTLREASVVDDVLALLNPVE</sequence>
<feature type="domain" description="PTS EIIA type-2" evidence="1">
    <location>
        <begin position="1"/>
        <end position="57"/>
    </location>
</feature>
<keyword evidence="2" id="KW-0670">Pyruvate</keyword>
<dbReference type="Gene3D" id="3.40.930.10">
    <property type="entry name" value="Mannitol-specific EII, Chain A"/>
    <property type="match status" value="1"/>
</dbReference>
<accession>A0A4R6RVQ5</accession>
<comment type="caution">
    <text evidence="2">The sequence shown here is derived from an EMBL/GenBank/DDBJ whole genome shotgun (WGS) entry which is preliminary data.</text>
</comment>
<dbReference type="Proteomes" id="UP000295444">
    <property type="component" value="Unassembled WGS sequence"/>
</dbReference>
<proteinExistence type="predicted"/>
<dbReference type="AlphaFoldDB" id="A0A4R6RVQ5"/>
<evidence type="ECO:0000313" key="3">
    <source>
        <dbReference type="Proteomes" id="UP000295444"/>
    </source>
</evidence>
<keyword evidence="3" id="KW-1185">Reference proteome</keyword>
<dbReference type="PROSITE" id="PS51094">
    <property type="entry name" value="PTS_EIIA_TYPE_2"/>
    <property type="match status" value="1"/>
</dbReference>
<dbReference type="Pfam" id="PF00359">
    <property type="entry name" value="PTS_EIIA_2"/>
    <property type="match status" value="1"/>
</dbReference>
<dbReference type="EMBL" id="SNXZ01000009">
    <property type="protein sequence ID" value="TDP91050.1"/>
    <property type="molecule type" value="Genomic_DNA"/>
</dbReference>
<name>A0A4R6RVQ5_LABRH</name>
<reference evidence="2 3" key="1">
    <citation type="submission" date="2019-03" db="EMBL/GenBank/DDBJ databases">
        <title>Genomic Encyclopedia of Type Strains, Phase IV (KMG-IV): sequencing the most valuable type-strain genomes for metagenomic binning, comparative biology and taxonomic classification.</title>
        <authorList>
            <person name="Goeker M."/>
        </authorList>
    </citation>
    <scope>NUCLEOTIDE SEQUENCE [LARGE SCALE GENOMIC DNA]</scope>
    <source>
        <strain evidence="2 3">DSM 45361</strain>
    </source>
</reference>
<organism evidence="2 3">
    <name type="scientific">Labedaea rhizosphaerae</name>
    <dbReference type="NCBI Taxonomy" id="598644"/>
    <lineage>
        <taxon>Bacteria</taxon>
        <taxon>Bacillati</taxon>
        <taxon>Actinomycetota</taxon>
        <taxon>Actinomycetes</taxon>
        <taxon>Pseudonocardiales</taxon>
        <taxon>Pseudonocardiaceae</taxon>
        <taxon>Labedaea</taxon>
    </lineage>
</organism>
<keyword evidence="2" id="KW-0808">Transferase</keyword>
<evidence type="ECO:0000259" key="1">
    <source>
        <dbReference type="PROSITE" id="PS51094"/>
    </source>
</evidence>
<protein>
    <submittedName>
        <fullName evidence="2">Phosphoenolpyruvate-dependent sugar phosphotransferase system EIIA component</fullName>
    </submittedName>
</protein>
<gene>
    <name evidence="2" type="ORF">EV186_10942</name>
</gene>
<dbReference type="RefSeq" id="WP_243754475.1">
    <property type="nucleotide sequence ID" value="NZ_SNXZ01000009.1"/>
</dbReference>
<dbReference type="SUPFAM" id="SSF55804">
    <property type="entry name" value="Phoshotransferase/anion transport protein"/>
    <property type="match status" value="1"/>
</dbReference>
<evidence type="ECO:0000313" key="2">
    <source>
        <dbReference type="EMBL" id="TDP91050.1"/>
    </source>
</evidence>
<dbReference type="GO" id="GO:0016740">
    <property type="term" value="F:transferase activity"/>
    <property type="evidence" value="ECO:0007669"/>
    <property type="project" value="UniProtKB-KW"/>
</dbReference>
<dbReference type="InterPro" id="IPR002178">
    <property type="entry name" value="PTS_EIIA_type-2_dom"/>
</dbReference>